<dbReference type="Proteomes" id="UP000501076">
    <property type="component" value="Plasmid pFDU301A"/>
</dbReference>
<evidence type="ECO:0000256" key="2">
    <source>
        <dbReference type="ARBA" id="ARBA00006694"/>
    </source>
</evidence>
<evidence type="ECO:0000313" key="6">
    <source>
        <dbReference type="EMBL" id="QJX80032.1"/>
    </source>
</evidence>
<evidence type="ECO:0000313" key="7">
    <source>
        <dbReference type="Proteomes" id="UP000501076"/>
    </source>
</evidence>
<dbReference type="Pfam" id="PF03672">
    <property type="entry name" value="UPF0154"/>
    <property type="match status" value="1"/>
</dbReference>
<keyword evidence="3" id="KW-0812">Transmembrane</keyword>
<accession>A0A6M6DZ25</accession>
<geneLocation type="plasmid" evidence="7">
    <name>pfdu301a</name>
</geneLocation>
<evidence type="ECO:0000256" key="1">
    <source>
        <dbReference type="ARBA" id="ARBA00004167"/>
    </source>
</evidence>
<keyword evidence="5" id="KW-0472">Membrane</keyword>
<evidence type="ECO:0000256" key="5">
    <source>
        <dbReference type="ARBA" id="ARBA00023136"/>
    </source>
</evidence>
<dbReference type="AlphaFoldDB" id="A0A6M6DZ25"/>
<sequence>MDLLLFGVGVLLISTVAGFFIGKHLMLKYIKENSTINEEMIRSMMLSSGQKPNQKKINQMMKTLNNKSSQSTR</sequence>
<dbReference type="EMBL" id="CP045273">
    <property type="protein sequence ID" value="QJX80032.1"/>
    <property type="molecule type" value="Genomic_DNA"/>
</dbReference>
<name>A0A6M6DZ25_PRIMG</name>
<comment type="similarity">
    <text evidence="2">Belongs to the UPF0154 family.</text>
</comment>
<dbReference type="GO" id="GO:0016020">
    <property type="term" value="C:membrane"/>
    <property type="evidence" value="ECO:0007669"/>
    <property type="project" value="UniProtKB-SubCell"/>
</dbReference>
<evidence type="ECO:0000256" key="4">
    <source>
        <dbReference type="ARBA" id="ARBA00022989"/>
    </source>
</evidence>
<proteinExistence type="inferred from homology"/>
<evidence type="ECO:0000256" key="3">
    <source>
        <dbReference type="ARBA" id="ARBA00022692"/>
    </source>
</evidence>
<protein>
    <submittedName>
        <fullName evidence="6">YneF family protein</fullName>
    </submittedName>
</protein>
<reference evidence="6 7" key="1">
    <citation type="submission" date="2019-10" db="EMBL/GenBank/DDBJ databases">
        <title>Complete genome sequences for adaption low water activity.</title>
        <authorList>
            <person name="Zhao L."/>
            <person name="Zhong J."/>
        </authorList>
    </citation>
    <scope>NUCLEOTIDE SEQUENCE [LARGE SCALE GENOMIC DNA]</scope>
    <source>
        <strain evidence="6 7">FDU301</strain>
        <plasmid evidence="7">pfdu301a</plasmid>
    </source>
</reference>
<keyword evidence="6" id="KW-0614">Plasmid</keyword>
<gene>
    <name evidence="6" type="ORF">FDZ14_28420</name>
</gene>
<keyword evidence="4" id="KW-1133">Transmembrane helix</keyword>
<organism evidence="6 7">
    <name type="scientific">Priestia megaterium</name>
    <name type="common">Bacillus megaterium</name>
    <dbReference type="NCBI Taxonomy" id="1404"/>
    <lineage>
        <taxon>Bacteria</taxon>
        <taxon>Bacillati</taxon>
        <taxon>Bacillota</taxon>
        <taxon>Bacilli</taxon>
        <taxon>Bacillales</taxon>
        <taxon>Bacillaceae</taxon>
        <taxon>Priestia</taxon>
    </lineage>
</organism>
<dbReference type="InterPro" id="IPR005359">
    <property type="entry name" value="UPF0154"/>
</dbReference>
<comment type="subcellular location">
    <subcellularLocation>
        <location evidence="1">Membrane</location>
        <topology evidence="1">Single-pass membrane protein</topology>
    </subcellularLocation>
</comment>
<dbReference type="RefSeq" id="WP_171778016.1">
    <property type="nucleotide sequence ID" value="NZ_CP045273.1"/>
</dbReference>